<dbReference type="CDD" id="cd04186">
    <property type="entry name" value="GT_2_like_c"/>
    <property type="match status" value="1"/>
</dbReference>
<dbReference type="Proteomes" id="UP000563094">
    <property type="component" value="Unassembled WGS sequence"/>
</dbReference>
<keyword evidence="3" id="KW-0808">Transferase</keyword>
<evidence type="ECO:0000256" key="2">
    <source>
        <dbReference type="ARBA" id="ARBA00022676"/>
    </source>
</evidence>
<dbReference type="PANTHER" id="PTHR43179:SF12">
    <property type="entry name" value="GALACTOFURANOSYLTRANSFERASE GLFT2"/>
    <property type="match status" value="1"/>
</dbReference>
<dbReference type="Gene3D" id="3.90.550.10">
    <property type="entry name" value="Spore Coat Polysaccharide Biosynthesis Protein SpsA, Chain A"/>
    <property type="match status" value="1"/>
</dbReference>
<gene>
    <name evidence="4" type="ORF">FHS90_002567</name>
</gene>
<dbReference type="PANTHER" id="PTHR43179">
    <property type="entry name" value="RHAMNOSYLTRANSFERASE WBBL"/>
    <property type="match status" value="1"/>
</dbReference>
<sequence length="353" mass="40311">MEALSKKHLMCWQGHNITLTEQNSGMSFLPQIYTVLVNYKGWEDTIECLESLLKLDYPHNKIMVVDNASPDNSFQHLINWADSYFKNEPSAFAVLTRKQVLEVDTVALEATTKLFFYQSDQNAGFAAGNNIGIRFALQQNSADFLWLLNNDTVVDKNCLSELVKEALSVESKKKKVGIWGSKILYYHAPDTIQALGGKLSLRTFTSSHIAEGLKEAEIPERIQAPDYIVGASMFVSKTFIEQVGLLDESYFLYFEELDWAERGRRKGFTLGFARQSKVFHKEGRSIGSSSSGKKKSELADYHGIRSKIIFFKKFYPERRLQLFSLLMASVILRLTRFQFSRAMTTLRLMLTTR</sequence>
<name>A0A839GTW9_9BACT</name>
<keyword evidence="5" id="KW-1185">Reference proteome</keyword>
<comment type="similarity">
    <text evidence="1">Belongs to the glycosyltransferase 2 family.</text>
</comment>
<protein>
    <recommendedName>
        <fullName evidence="6">Glycosyltransferase 2-like domain-containing protein</fullName>
    </recommendedName>
</protein>
<organism evidence="4 5">
    <name type="scientific">Rufibacter quisquiliarum</name>
    <dbReference type="NCBI Taxonomy" id="1549639"/>
    <lineage>
        <taxon>Bacteria</taxon>
        <taxon>Pseudomonadati</taxon>
        <taxon>Bacteroidota</taxon>
        <taxon>Cytophagia</taxon>
        <taxon>Cytophagales</taxon>
        <taxon>Hymenobacteraceae</taxon>
        <taxon>Rufibacter</taxon>
    </lineage>
</organism>
<keyword evidence="2" id="KW-0328">Glycosyltransferase</keyword>
<dbReference type="GO" id="GO:0016757">
    <property type="term" value="F:glycosyltransferase activity"/>
    <property type="evidence" value="ECO:0007669"/>
    <property type="project" value="UniProtKB-KW"/>
</dbReference>
<dbReference type="AlphaFoldDB" id="A0A839GTW9"/>
<accession>A0A839GTW9</accession>
<evidence type="ECO:0008006" key="6">
    <source>
        <dbReference type="Google" id="ProtNLM"/>
    </source>
</evidence>
<dbReference type="RefSeq" id="WP_182513256.1">
    <property type="nucleotide sequence ID" value="NZ_JACJIQ010000009.1"/>
</dbReference>
<evidence type="ECO:0000313" key="4">
    <source>
        <dbReference type="EMBL" id="MBA9077848.1"/>
    </source>
</evidence>
<dbReference type="InterPro" id="IPR029044">
    <property type="entry name" value="Nucleotide-diphossugar_trans"/>
</dbReference>
<comment type="caution">
    <text evidence="4">The sequence shown here is derived from an EMBL/GenBank/DDBJ whole genome shotgun (WGS) entry which is preliminary data.</text>
</comment>
<evidence type="ECO:0000256" key="1">
    <source>
        <dbReference type="ARBA" id="ARBA00006739"/>
    </source>
</evidence>
<dbReference type="EMBL" id="JACJIQ010000009">
    <property type="protein sequence ID" value="MBA9077848.1"/>
    <property type="molecule type" value="Genomic_DNA"/>
</dbReference>
<proteinExistence type="inferred from homology"/>
<evidence type="ECO:0000256" key="3">
    <source>
        <dbReference type="ARBA" id="ARBA00022679"/>
    </source>
</evidence>
<evidence type="ECO:0000313" key="5">
    <source>
        <dbReference type="Proteomes" id="UP000563094"/>
    </source>
</evidence>
<reference evidence="4 5" key="1">
    <citation type="submission" date="2020-08" db="EMBL/GenBank/DDBJ databases">
        <title>Genomic Encyclopedia of Type Strains, Phase IV (KMG-IV): sequencing the most valuable type-strain genomes for metagenomic binning, comparative biology and taxonomic classification.</title>
        <authorList>
            <person name="Goeker M."/>
        </authorList>
    </citation>
    <scope>NUCLEOTIDE SEQUENCE [LARGE SCALE GENOMIC DNA]</scope>
    <source>
        <strain evidence="4 5">DSM 29854</strain>
    </source>
</reference>
<dbReference type="SUPFAM" id="SSF53448">
    <property type="entry name" value="Nucleotide-diphospho-sugar transferases"/>
    <property type="match status" value="1"/>
</dbReference>